<name>A0ABT2RV30_9FIRM</name>
<proteinExistence type="predicted"/>
<comment type="caution">
    <text evidence="5">The sequence shown here is derived from an EMBL/GenBank/DDBJ whole genome shotgun (WGS) entry which is preliminary data.</text>
</comment>
<dbReference type="EMBL" id="JAOQKC010000004">
    <property type="protein sequence ID" value="MCU6696173.1"/>
    <property type="molecule type" value="Genomic_DNA"/>
</dbReference>
<evidence type="ECO:0000259" key="4">
    <source>
        <dbReference type="PROSITE" id="PS50110"/>
    </source>
</evidence>
<evidence type="ECO:0000313" key="6">
    <source>
        <dbReference type="Proteomes" id="UP001652461"/>
    </source>
</evidence>
<dbReference type="Gene3D" id="2.40.50.1020">
    <property type="entry name" value="LytTr DNA-binding domain"/>
    <property type="match status" value="1"/>
</dbReference>
<comment type="function">
    <text evidence="2">May play the central regulatory role in sporulation. It may be an element of the effector pathway responsible for the activation of sporulation genes in response to nutritional stress. Spo0A may act in concert with spo0H (a sigma factor) to control the expression of some genes that are critical to the sporulation process.</text>
</comment>
<evidence type="ECO:0000256" key="2">
    <source>
        <dbReference type="ARBA" id="ARBA00024867"/>
    </source>
</evidence>
<dbReference type="GO" id="GO:0003677">
    <property type="term" value="F:DNA binding"/>
    <property type="evidence" value="ECO:0007669"/>
    <property type="project" value="UniProtKB-KW"/>
</dbReference>
<dbReference type="PROSITE" id="PS50110">
    <property type="entry name" value="RESPONSE_REGULATORY"/>
    <property type="match status" value="1"/>
</dbReference>
<accession>A0ABT2RV30</accession>
<dbReference type="PANTHER" id="PTHR37299:SF1">
    <property type="entry name" value="STAGE 0 SPORULATION PROTEIN A HOMOLOG"/>
    <property type="match status" value="1"/>
</dbReference>
<dbReference type="Gene3D" id="3.40.50.2300">
    <property type="match status" value="1"/>
</dbReference>
<dbReference type="SMART" id="SM00850">
    <property type="entry name" value="LytTR"/>
    <property type="match status" value="1"/>
</dbReference>
<dbReference type="InterPro" id="IPR001789">
    <property type="entry name" value="Sig_transdc_resp-reg_receiver"/>
</dbReference>
<feature type="modified residue" description="4-aspartylphosphate" evidence="3">
    <location>
        <position position="59"/>
    </location>
</feature>
<dbReference type="InterPro" id="IPR007492">
    <property type="entry name" value="LytTR_DNA-bd_dom"/>
</dbReference>
<dbReference type="Pfam" id="PF04397">
    <property type="entry name" value="LytTR"/>
    <property type="match status" value="1"/>
</dbReference>
<dbReference type="InterPro" id="IPR011006">
    <property type="entry name" value="CheY-like_superfamily"/>
</dbReference>
<dbReference type="PANTHER" id="PTHR37299">
    <property type="entry name" value="TRANSCRIPTIONAL REGULATOR-RELATED"/>
    <property type="match status" value="1"/>
</dbReference>
<evidence type="ECO:0000256" key="1">
    <source>
        <dbReference type="ARBA" id="ARBA00018672"/>
    </source>
</evidence>
<dbReference type="Proteomes" id="UP001652461">
    <property type="component" value="Unassembled WGS sequence"/>
</dbReference>
<dbReference type="SMART" id="SM00448">
    <property type="entry name" value="REC"/>
    <property type="match status" value="1"/>
</dbReference>
<keyword evidence="6" id="KW-1185">Reference proteome</keyword>
<sequence length="244" mass="28336">MVKIGFCDDDLSVLKELQILVDQYRVENNREIEYAAFQSPLELLAELEKGMHFDILFLDVLMPGQSGMDAAREIREIDTAVKIIFLTSSAEYAVESYTVGAYFYQLKPIWKESFYRLMDSVISECKKAEQKSLIMRCKTGITRIDLEKLVYCEVRGRTLLFYMKDGQTLESQGRLDELAGQLGAYGNFLRPHRSYLINMDYIGNLSFKSIVMQNQEEIPIPHGKYSDIKNHYLEYLFDRQQVVI</sequence>
<dbReference type="RefSeq" id="WP_158362376.1">
    <property type="nucleotide sequence ID" value="NZ_JAOQKC010000004.1"/>
</dbReference>
<dbReference type="SUPFAM" id="SSF52172">
    <property type="entry name" value="CheY-like"/>
    <property type="match status" value="1"/>
</dbReference>
<gene>
    <name evidence="5" type="ORF">OCV63_04595</name>
</gene>
<organism evidence="5 6">
    <name type="scientific">Laedolimicola ammoniilytica</name>
    <dbReference type="NCBI Taxonomy" id="2981771"/>
    <lineage>
        <taxon>Bacteria</taxon>
        <taxon>Bacillati</taxon>
        <taxon>Bacillota</taxon>
        <taxon>Clostridia</taxon>
        <taxon>Lachnospirales</taxon>
        <taxon>Lachnospiraceae</taxon>
        <taxon>Laedolimicola</taxon>
    </lineage>
</organism>
<dbReference type="InterPro" id="IPR046947">
    <property type="entry name" value="LytR-like"/>
</dbReference>
<dbReference type="Pfam" id="PF00072">
    <property type="entry name" value="Response_reg"/>
    <property type="match status" value="1"/>
</dbReference>
<feature type="domain" description="Response regulatory" evidence="4">
    <location>
        <begin position="3"/>
        <end position="122"/>
    </location>
</feature>
<evidence type="ECO:0000256" key="3">
    <source>
        <dbReference type="PROSITE-ProRule" id="PRU00169"/>
    </source>
</evidence>
<reference evidence="5 6" key="1">
    <citation type="journal article" date="2021" name="ISME Commun">
        <title>Automated analysis of genomic sequences facilitates high-throughput and comprehensive description of bacteria.</title>
        <authorList>
            <person name="Hitch T.C.A."/>
        </authorList>
    </citation>
    <scope>NUCLEOTIDE SEQUENCE [LARGE SCALE GENOMIC DNA]</scope>
    <source>
        <strain evidence="5 6">Sanger_04</strain>
    </source>
</reference>
<evidence type="ECO:0000313" key="5">
    <source>
        <dbReference type="EMBL" id="MCU6696173.1"/>
    </source>
</evidence>
<keyword evidence="3" id="KW-0597">Phosphoprotein</keyword>
<protein>
    <recommendedName>
        <fullName evidence="1">Stage 0 sporulation protein A homolog</fullName>
    </recommendedName>
</protein>
<keyword evidence="5" id="KW-0238">DNA-binding</keyword>
<dbReference type="CDD" id="cd00156">
    <property type="entry name" value="REC"/>
    <property type="match status" value="1"/>
</dbReference>